<evidence type="ECO:0000313" key="2">
    <source>
        <dbReference type="EMBL" id="CAE0841861.1"/>
    </source>
</evidence>
<proteinExistence type="predicted"/>
<evidence type="ECO:0000256" key="1">
    <source>
        <dbReference type="SAM" id="MobiDB-lite"/>
    </source>
</evidence>
<accession>A0A7S4GN07</accession>
<dbReference type="EMBL" id="HBJB01001735">
    <property type="protein sequence ID" value="CAE0841861.1"/>
    <property type="molecule type" value="Transcribed_RNA"/>
</dbReference>
<gene>
    <name evidence="2" type="ORF">OMAR00294_LOCUS1464</name>
</gene>
<dbReference type="AlphaFoldDB" id="A0A7S4GN07"/>
<reference evidence="2" key="1">
    <citation type="submission" date="2021-01" db="EMBL/GenBank/DDBJ databases">
        <authorList>
            <person name="Corre E."/>
            <person name="Pelletier E."/>
            <person name="Niang G."/>
            <person name="Scheremetjew M."/>
            <person name="Finn R."/>
            <person name="Kale V."/>
            <person name="Holt S."/>
            <person name="Cochrane G."/>
            <person name="Meng A."/>
            <person name="Brown T."/>
            <person name="Cohen L."/>
        </authorList>
    </citation>
    <scope>NUCLEOTIDE SEQUENCE</scope>
    <source>
        <strain evidence="2">LB1974</strain>
    </source>
</reference>
<organism evidence="2">
    <name type="scientific">Oxyrrhis marina</name>
    <name type="common">Dinoflagellate</name>
    <dbReference type="NCBI Taxonomy" id="2969"/>
    <lineage>
        <taxon>Eukaryota</taxon>
        <taxon>Sar</taxon>
        <taxon>Alveolata</taxon>
        <taxon>Dinophyceae</taxon>
        <taxon>Oxyrrhinales</taxon>
        <taxon>Oxyrrhinaceae</taxon>
        <taxon>Oxyrrhis</taxon>
    </lineage>
</organism>
<feature type="compositionally biased region" description="Acidic residues" evidence="1">
    <location>
        <begin position="51"/>
        <end position="116"/>
    </location>
</feature>
<sequence>MRIWTGMTVHSCSRIRRREGDADDVGDDDRMRTTWVMMTWRRTIDSFLQEDPAEEDNADDAGDDDLASEDDDALMQDPEDEGDAEDTGDDDLASDDADADVDTPTDADEADDDDDAFIQQELMTMMMRSSSRSRRTMT</sequence>
<protein>
    <submittedName>
        <fullName evidence="2">Uncharacterized protein</fullName>
    </submittedName>
</protein>
<name>A0A7S4GN07_OXYMA</name>
<feature type="region of interest" description="Disordered" evidence="1">
    <location>
        <begin position="46"/>
        <end position="138"/>
    </location>
</feature>